<name>A0A9N7V1T5_PLEPL</name>
<evidence type="ECO:0000256" key="1">
    <source>
        <dbReference type="SAM" id="MobiDB-lite"/>
    </source>
</evidence>
<feature type="compositionally biased region" description="Low complexity" evidence="1">
    <location>
        <begin position="55"/>
        <end position="76"/>
    </location>
</feature>
<dbReference type="AlphaFoldDB" id="A0A9N7V1T5"/>
<keyword evidence="3" id="KW-1185">Reference proteome</keyword>
<dbReference type="EMBL" id="CADEAL010003223">
    <property type="protein sequence ID" value="CAB1443885.1"/>
    <property type="molecule type" value="Genomic_DNA"/>
</dbReference>
<protein>
    <submittedName>
        <fullName evidence="2">Uncharacterized protein</fullName>
    </submittedName>
</protein>
<evidence type="ECO:0000313" key="3">
    <source>
        <dbReference type="Proteomes" id="UP001153269"/>
    </source>
</evidence>
<comment type="caution">
    <text evidence="2">The sequence shown here is derived from an EMBL/GenBank/DDBJ whole genome shotgun (WGS) entry which is preliminary data.</text>
</comment>
<feature type="region of interest" description="Disordered" evidence="1">
    <location>
        <begin position="55"/>
        <end position="97"/>
    </location>
</feature>
<sequence length="163" mass="18279">MSPVQHLQQEYYMYEVIVVWSCELLQQLSNVKITGESSTTPPGGVYFIQSPLVSNPSSASPPSAPTLSSSSSSSTVRQGERAHRRGGHTEERTRRAASGTCTLFLGNRIDSSYDRGPPLLASPAVNRGNSCGEKFWVFRGEEEGRRMRFQRDSERRAVRLRRW</sequence>
<gene>
    <name evidence="2" type="ORF">PLEPLA_LOCUS31601</name>
</gene>
<organism evidence="2 3">
    <name type="scientific">Pleuronectes platessa</name>
    <name type="common">European plaice</name>
    <dbReference type="NCBI Taxonomy" id="8262"/>
    <lineage>
        <taxon>Eukaryota</taxon>
        <taxon>Metazoa</taxon>
        <taxon>Chordata</taxon>
        <taxon>Craniata</taxon>
        <taxon>Vertebrata</taxon>
        <taxon>Euteleostomi</taxon>
        <taxon>Actinopterygii</taxon>
        <taxon>Neopterygii</taxon>
        <taxon>Teleostei</taxon>
        <taxon>Neoteleostei</taxon>
        <taxon>Acanthomorphata</taxon>
        <taxon>Carangaria</taxon>
        <taxon>Pleuronectiformes</taxon>
        <taxon>Pleuronectoidei</taxon>
        <taxon>Pleuronectidae</taxon>
        <taxon>Pleuronectes</taxon>
    </lineage>
</organism>
<accession>A0A9N7V1T5</accession>
<evidence type="ECO:0000313" key="2">
    <source>
        <dbReference type="EMBL" id="CAB1443885.1"/>
    </source>
</evidence>
<proteinExistence type="predicted"/>
<reference evidence="2" key="1">
    <citation type="submission" date="2020-03" db="EMBL/GenBank/DDBJ databases">
        <authorList>
            <person name="Weist P."/>
        </authorList>
    </citation>
    <scope>NUCLEOTIDE SEQUENCE</scope>
</reference>
<dbReference type="Proteomes" id="UP001153269">
    <property type="component" value="Unassembled WGS sequence"/>
</dbReference>